<evidence type="ECO:0000313" key="8">
    <source>
        <dbReference type="EMBL" id="MCV2883423.1"/>
    </source>
</evidence>
<gene>
    <name evidence="8" type="ORF">OE749_01760</name>
</gene>
<dbReference type="CDD" id="cd02149">
    <property type="entry name" value="NfsB-like"/>
    <property type="match status" value="1"/>
</dbReference>
<keyword evidence="5" id="KW-0521">NADP</keyword>
<reference evidence="8 9" key="1">
    <citation type="submission" date="2022-10" db="EMBL/GenBank/DDBJ databases">
        <title>Aestuariibacter sp. AA17 isolated from Montipora capitata coral fragment.</title>
        <authorList>
            <person name="Emsley S.A."/>
            <person name="Pfannmuller K.M."/>
            <person name="Loughran R.M."/>
            <person name="Shlafstein M."/>
            <person name="Papke E."/>
            <person name="Saw J.H."/>
            <person name="Ushijima B."/>
            <person name="Videau P."/>
        </authorList>
    </citation>
    <scope>NUCLEOTIDE SEQUENCE [LARGE SCALE GENOMIC DNA]</scope>
    <source>
        <strain evidence="8 9">AA17</strain>
    </source>
</reference>
<protein>
    <submittedName>
        <fullName evidence="8">NAD(P)H-dependent oxidoreductase</fullName>
    </submittedName>
</protein>
<keyword evidence="9" id="KW-1185">Reference proteome</keyword>
<accession>A0ABT3A4A1</accession>
<evidence type="ECO:0000256" key="2">
    <source>
        <dbReference type="ARBA" id="ARBA00007118"/>
    </source>
</evidence>
<dbReference type="PANTHER" id="PTHR43673:SF2">
    <property type="entry name" value="NITROREDUCTASE"/>
    <property type="match status" value="1"/>
</dbReference>
<organism evidence="8 9">
    <name type="scientific">Fluctibacter corallii</name>
    <dbReference type="NCBI Taxonomy" id="2984329"/>
    <lineage>
        <taxon>Bacteria</taxon>
        <taxon>Pseudomonadati</taxon>
        <taxon>Pseudomonadota</taxon>
        <taxon>Gammaproteobacteria</taxon>
        <taxon>Alteromonadales</taxon>
        <taxon>Alteromonadaceae</taxon>
        <taxon>Fluctibacter</taxon>
    </lineage>
</organism>
<proteinExistence type="inferred from homology"/>
<keyword evidence="6" id="KW-0560">Oxidoreductase</keyword>
<dbReference type="InterPro" id="IPR033878">
    <property type="entry name" value="NfsB-like"/>
</dbReference>
<dbReference type="PANTHER" id="PTHR43673">
    <property type="entry name" value="NAD(P)H NITROREDUCTASE YDGI-RELATED"/>
    <property type="match status" value="1"/>
</dbReference>
<evidence type="ECO:0000256" key="4">
    <source>
        <dbReference type="ARBA" id="ARBA00022643"/>
    </source>
</evidence>
<dbReference type="Proteomes" id="UP001652504">
    <property type="component" value="Unassembled WGS sequence"/>
</dbReference>
<keyword evidence="4" id="KW-0288">FMN</keyword>
<evidence type="ECO:0000256" key="6">
    <source>
        <dbReference type="ARBA" id="ARBA00023002"/>
    </source>
</evidence>
<comment type="cofactor">
    <cofactor evidence="1">
        <name>FMN</name>
        <dbReference type="ChEBI" id="CHEBI:58210"/>
    </cofactor>
</comment>
<feature type="domain" description="Nitroreductase" evidence="7">
    <location>
        <begin position="8"/>
        <end position="184"/>
    </location>
</feature>
<dbReference type="RefSeq" id="WP_263710623.1">
    <property type="nucleotide sequence ID" value="NZ_JAOWKX010000001.1"/>
</dbReference>
<dbReference type="InterPro" id="IPR029479">
    <property type="entry name" value="Nitroreductase"/>
</dbReference>
<evidence type="ECO:0000259" key="7">
    <source>
        <dbReference type="Pfam" id="PF00881"/>
    </source>
</evidence>
<name>A0ABT3A4A1_9ALTE</name>
<evidence type="ECO:0000256" key="1">
    <source>
        <dbReference type="ARBA" id="ARBA00001917"/>
    </source>
</evidence>
<dbReference type="Pfam" id="PF00881">
    <property type="entry name" value="Nitroreductase"/>
    <property type="match status" value="1"/>
</dbReference>
<evidence type="ECO:0000256" key="5">
    <source>
        <dbReference type="ARBA" id="ARBA00022857"/>
    </source>
</evidence>
<comment type="similarity">
    <text evidence="2">Belongs to the nitroreductase family.</text>
</comment>
<dbReference type="Gene3D" id="3.40.109.10">
    <property type="entry name" value="NADH Oxidase"/>
    <property type="match status" value="1"/>
</dbReference>
<comment type="caution">
    <text evidence="8">The sequence shown here is derived from an EMBL/GenBank/DDBJ whole genome shotgun (WGS) entry which is preliminary data.</text>
</comment>
<keyword evidence="3" id="KW-0285">Flavoprotein</keyword>
<dbReference type="SUPFAM" id="SSF55469">
    <property type="entry name" value="FMN-dependent nitroreductase-like"/>
    <property type="match status" value="1"/>
</dbReference>
<sequence>MNVIDALNWRYSVKRFADKLLSREQVNGLIEAARLSPSSYGLQPYRIIVIESAVLRQQILPLAYNQTQVVTSSHLLLFAARTDVDLHMAQEYAQLATQNKDVPEASLARYVDMIESSITSMNTLQRQQWAHQQVYIALGNVLTSAAMMGIDTSPIGGFDSTAVDALLGLNDKQLASTVLCPIGYRHNEDPYSQRRKVRFAQSHLVMEM</sequence>
<evidence type="ECO:0000256" key="3">
    <source>
        <dbReference type="ARBA" id="ARBA00022630"/>
    </source>
</evidence>
<dbReference type="InterPro" id="IPR000415">
    <property type="entry name" value="Nitroreductase-like"/>
</dbReference>
<dbReference type="EMBL" id="JAOWKX010000001">
    <property type="protein sequence ID" value="MCV2883423.1"/>
    <property type="molecule type" value="Genomic_DNA"/>
</dbReference>
<evidence type="ECO:0000313" key="9">
    <source>
        <dbReference type="Proteomes" id="UP001652504"/>
    </source>
</evidence>